<dbReference type="EMBL" id="JBIHSN010000005">
    <property type="protein sequence ID" value="MFH0267393.1"/>
    <property type="molecule type" value="Genomic_DNA"/>
</dbReference>
<dbReference type="RefSeq" id="WP_394608907.1">
    <property type="nucleotide sequence ID" value="NZ_JBIHSN010000005.1"/>
</dbReference>
<name>A0ABW7J1X0_9VIBR</name>
<evidence type="ECO:0000313" key="2">
    <source>
        <dbReference type="Proteomes" id="UP001607151"/>
    </source>
</evidence>
<protein>
    <submittedName>
        <fullName evidence="1">Uncharacterized protein</fullName>
    </submittedName>
</protein>
<keyword evidence="2" id="KW-1185">Reference proteome</keyword>
<dbReference type="Proteomes" id="UP001607151">
    <property type="component" value="Unassembled WGS sequence"/>
</dbReference>
<sequence length="225" mass="24751">MDQLLKDLETHLATVNKHMSEAQKALAEVPAIREQALKPARTKLAKAKKAKDKALAELVDSFALDEAPDSATLVMTTAIVECGKLSGLIGRTSWGQLVNPATRWITQERAQVLLTVHKHGIAGMEAGFLNEMNDQEWLNFWAYCTGKQVTELTQPISDAEKELAELDKQLPLIESPIVAVLQNNGSQHADTEKAVDNWTRSGKWQTNRAFIVGDSNGLSIQQPQA</sequence>
<proteinExistence type="predicted"/>
<organism evidence="1 2">
    <name type="scientific">Vibrio rumoiensis</name>
    <dbReference type="NCBI Taxonomy" id="76258"/>
    <lineage>
        <taxon>Bacteria</taxon>
        <taxon>Pseudomonadati</taxon>
        <taxon>Pseudomonadota</taxon>
        <taxon>Gammaproteobacteria</taxon>
        <taxon>Vibrionales</taxon>
        <taxon>Vibrionaceae</taxon>
        <taxon>Vibrio</taxon>
    </lineage>
</organism>
<reference evidence="1 2" key="1">
    <citation type="submission" date="2024-10" db="EMBL/GenBank/DDBJ databases">
        <authorList>
            <person name="Yibar A."/>
            <person name="Saticioglu I.B."/>
            <person name="Duman M."/>
            <person name="Ajmi N."/>
            <person name="Gurler F."/>
            <person name="Ay H."/>
            <person name="Onuk E."/>
            <person name="Guler S."/>
            <person name="Romalde J.L."/>
        </authorList>
    </citation>
    <scope>NUCLEOTIDE SEQUENCE [LARGE SCALE GENOMIC DNA]</scope>
    <source>
        <strain evidence="1 2">14-MA-B</strain>
    </source>
</reference>
<evidence type="ECO:0000313" key="1">
    <source>
        <dbReference type="EMBL" id="MFH0267393.1"/>
    </source>
</evidence>
<gene>
    <name evidence="1" type="ORF">ACGRQ9_18310</name>
</gene>
<comment type="caution">
    <text evidence="1">The sequence shown here is derived from an EMBL/GenBank/DDBJ whole genome shotgun (WGS) entry which is preliminary data.</text>
</comment>
<accession>A0ABW7J1X0</accession>